<dbReference type="Proteomes" id="UP000885936">
    <property type="component" value="Unassembled WGS sequence"/>
</dbReference>
<proteinExistence type="predicted"/>
<reference evidence="1" key="2">
    <citation type="journal article" date="2020" name="mSystems">
        <title>Genome- and Community-Level Interaction Insights into Carbon Utilization and Element Cycling Functions of Hydrothermarchaeota in Hydrothermal Sediment.</title>
        <authorList>
            <person name="Zhou Z."/>
            <person name="Liu Y."/>
            <person name="Xu W."/>
            <person name="Pan J."/>
            <person name="Luo Z.H."/>
            <person name="Li M."/>
        </authorList>
    </citation>
    <scope>NUCLEOTIDE SEQUENCE [LARGE SCALE GENOMIC DNA]</scope>
    <source>
        <strain evidence="1">HyVt-386</strain>
    </source>
</reference>
<evidence type="ECO:0000313" key="3">
    <source>
        <dbReference type="Proteomes" id="UP000185779"/>
    </source>
</evidence>
<name>A0A1F2P475_9EURY</name>
<dbReference type="CDD" id="cd00561">
    <property type="entry name" value="CobA_ACA"/>
    <property type="match status" value="1"/>
</dbReference>
<dbReference type="GO" id="GO:0008817">
    <property type="term" value="F:corrinoid adenosyltransferase activity"/>
    <property type="evidence" value="ECO:0007669"/>
    <property type="project" value="UniProtKB-EC"/>
</dbReference>
<dbReference type="InterPro" id="IPR003724">
    <property type="entry name" value="CblAdoTrfase_CobA"/>
</dbReference>
<evidence type="ECO:0000313" key="1">
    <source>
        <dbReference type="EMBL" id="HEC57306.1"/>
    </source>
</evidence>
<gene>
    <name evidence="1" type="primary">cobO</name>
    <name evidence="1" type="ORF">ENI32_05430</name>
    <name evidence="2" type="ORF">SBU_001036</name>
</gene>
<dbReference type="NCBIfam" id="TIGR00708">
    <property type="entry name" value="cobA"/>
    <property type="match status" value="1"/>
</dbReference>
<dbReference type="STRING" id="1839936.SBU_001036"/>
<dbReference type="NCBIfam" id="NF004637">
    <property type="entry name" value="PRK05986.1"/>
    <property type="match status" value="1"/>
</dbReference>
<dbReference type="PANTHER" id="PTHR46638">
    <property type="entry name" value="CORRINOID ADENOSYLTRANSFERASE"/>
    <property type="match status" value="1"/>
</dbReference>
<dbReference type="PANTHER" id="PTHR46638:SF1">
    <property type="entry name" value="CORRINOID ADENOSYLTRANSFERASE"/>
    <property type="match status" value="1"/>
</dbReference>
<dbReference type="PIRSF" id="PIRSF015617">
    <property type="entry name" value="Adensltrnsf_CobA"/>
    <property type="match status" value="1"/>
</dbReference>
<dbReference type="PATRIC" id="fig|1839936.3.peg.1046"/>
<dbReference type="InterPro" id="IPR027417">
    <property type="entry name" value="P-loop_NTPase"/>
</dbReference>
<accession>A0A1F2P475</accession>
<dbReference type="SUPFAM" id="SSF52540">
    <property type="entry name" value="P-loop containing nucleoside triphosphate hydrolases"/>
    <property type="match status" value="1"/>
</dbReference>
<dbReference type="EMBL" id="LYOR01000004">
    <property type="protein sequence ID" value="OFV66099.1"/>
    <property type="molecule type" value="Genomic_DNA"/>
</dbReference>
<organism evidence="2 3">
    <name type="scientific">Candidatus Syntropharchaeum butanivorans</name>
    <dbReference type="NCBI Taxonomy" id="1839936"/>
    <lineage>
        <taxon>Archaea</taxon>
        <taxon>Methanobacteriati</taxon>
        <taxon>Methanobacteriota</taxon>
        <taxon>Stenosarchaea group</taxon>
        <taxon>Methanomicrobia</taxon>
        <taxon>Methanosarcinales</taxon>
        <taxon>ANME-2 cluster</taxon>
        <taxon>Candidatus Syntropharchaeum</taxon>
    </lineage>
</organism>
<dbReference type="EMBL" id="DRIE01000094">
    <property type="protein sequence ID" value="HEC57306.1"/>
    <property type="molecule type" value="Genomic_DNA"/>
</dbReference>
<keyword evidence="2" id="KW-0808">Transferase</keyword>
<evidence type="ECO:0000313" key="2">
    <source>
        <dbReference type="EMBL" id="OFV66099.1"/>
    </source>
</evidence>
<dbReference type="Pfam" id="PF02572">
    <property type="entry name" value="CobA_CobO_BtuR"/>
    <property type="match status" value="1"/>
</dbReference>
<protein>
    <submittedName>
        <fullName evidence="1">Cob(I)yrinic acid a,c-diamide adenosyltransferase</fullName>
        <ecNumber evidence="1">2.5.1.17</ecNumber>
    </submittedName>
    <submittedName>
        <fullName evidence="2">Cobinamide adenolsyltransferase</fullName>
    </submittedName>
</protein>
<comment type="caution">
    <text evidence="2">The sequence shown here is derived from an EMBL/GenBank/DDBJ whole genome shotgun (WGS) entry which is preliminary data.</text>
</comment>
<dbReference type="GO" id="GO:0005524">
    <property type="term" value="F:ATP binding"/>
    <property type="evidence" value="ECO:0007669"/>
    <property type="project" value="InterPro"/>
</dbReference>
<reference evidence="2 3" key="1">
    <citation type="submission" date="2016-05" db="EMBL/GenBank/DDBJ databases">
        <title>Microbial consortia oxidize butane by reversing methanogenesis.</title>
        <authorList>
            <person name="Laso-Perez R."/>
            <person name="Richter M."/>
            <person name="Wegener G."/>
            <person name="Musat F."/>
        </authorList>
    </citation>
    <scope>NUCLEOTIDE SEQUENCE [LARGE SCALE GENOMIC DNA]</scope>
    <source>
        <strain evidence="2">BOX1</strain>
    </source>
</reference>
<dbReference type="EC" id="2.5.1.17" evidence="1"/>
<dbReference type="AlphaFoldDB" id="A0A1F2P475"/>
<keyword evidence="3" id="KW-1185">Reference proteome</keyword>
<dbReference type="Gene3D" id="3.40.50.300">
    <property type="entry name" value="P-loop containing nucleotide triphosphate hydrolases"/>
    <property type="match status" value="1"/>
</dbReference>
<dbReference type="Proteomes" id="UP000185779">
    <property type="component" value="Unassembled WGS sequence"/>
</dbReference>
<sequence length="184" mass="20642">MDGGGMEERHLKKGYVHVYTGNGKGKTTAALGLAFRAVGHGFKVHIIQFIKAIKKKEYYGELVAAEAHHNLTIAQFGVGFLGTHSADVDKAVANQALRYAKEVIASRKYDLIILDEINIAIHYRLIDMDEVIEMIKNKPEELELVLTGRYAPPEIMDLADYVTEMKLIKHPYLNNVKSRAGIEY</sequence>
<dbReference type="GO" id="GO:0009236">
    <property type="term" value="P:cobalamin biosynthetic process"/>
    <property type="evidence" value="ECO:0007669"/>
    <property type="project" value="InterPro"/>
</dbReference>